<dbReference type="AlphaFoldDB" id="W0F7G8"/>
<keyword evidence="2" id="KW-0472">Membrane</keyword>
<dbReference type="InterPro" id="IPR025645">
    <property type="entry name" value="DUF4349"/>
</dbReference>
<dbReference type="KEGG" id="nso:NIASO_06885"/>
<feature type="coiled-coil region" evidence="1">
    <location>
        <begin position="166"/>
        <end position="200"/>
    </location>
</feature>
<keyword evidence="2" id="KW-0812">Transmembrane</keyword>
<dbReference type="Proteomes" id="UP000003586">
    <property type="component" value="Chromosome"/>
</dbReference>
<organism evidence="4 5">
    <name type="scientific">Niabella soli DSM 19437</name>
    <dbReference type="NCBI Taxonomy" id="929713"/>
    <lineage>
        <taxon>Bacteria</taxon>
        <taxon>Pseudomonadati</taxon>
        <taxon>Bacteroidota</taxon>
        <taxon>Chitinophagia</taxon>
        <taxon>Chitinophagales</taxon>
        <taxon>Chitinophagaceae</taxon>
        <taxon>Niabella</taxon>
    </lineage>
</organism>
<reference evidence="4 5" key="1">
    <citation type="submission" date="2013-12" db="EMBL/GenBank/DDBJ databases">
        <authorList>
            <consortium name="DOE Joint Genome Institute"/>
            <person name="Eisen J."/>
            <person name="Huntemann M."/>
            <person name="Han J."/>
            <person name="Chen A."/>
            <person name="Kyrpides N."/>
            <person name="Mavromatis K."/>
            <person name="Markowitz V."/>
            <person name="Palaniappan K."/>
            <person name="Ivanova N."/>
            <person name="Schaumberg A."/>
            <person name="Pati A."/>
            <person name="Liolios K."/>
            <person name="Nordberg H.P."/>
            <person name="Cantor M.N."/>
            <person name="Hua S.X."/>
            <person name="Woyke T."/>
        </authorList>
    </citation>
    <scope>NUCLEOTIDE SEQUENCE [LARGE SCALE GENOMIC DNA]</scope>
    <source>
        <strain evidence="5">DSM 19437</strain>
    </source>
</reference>
<dbReference type="Pfam" id="PF14257">
    <property type="entry name" value="DUF4349"/>
    <property type="match status" value="1"/>
</dbReference>
<dbReference type="eggNOG" id="COG3206">
    <property type="taxonomic scope" value="Bacteria"/>
</dbReference>
<feature type="transmembrane region" description="Helical" evidence="2">
    <location>
        <begin position="243"/>
        <end position="264"/>
    </location>
</feature>
<dbReference type="STRING" id="929713.NIASO_06885"/>
<proteinExistence type="predicted"/>
<gene>
    <name evidence="4" type="ORF">NIASO_06885</name>
</gene>
<dbReference type="HOGENOM" id="CLU_046535_2_1_10"/>
<evidence type="ECO:0000256" key="1">
    <source>
        <dbReference type="SAM" id="Coils"/>
    </source>
</evidence>
<feature type="domain" description="DUF4349" evidence="3">
    <location>
        <begin position="57"/>
        <end position="264"/>
    </location>
</feature>
<evidence type="ECO:0000259" key="3">
    <source>
        <dbReference type="Pfam" id="PF14257"/>
    </source>
</evidence>
<protein>
    <recommendedName>
        <fullName evidence="3">DUF4349 domain-containing protein</fullName>
    </recommendedName>
</protein>
<accession>W0F7G8</accession>
<dbReference type="EMBL" id="CP007035">
    <property type="protein sequence ID" value="AHF17404.1"/>
    <property type="molecule type" value="Genomic_DNA"/>
</dbReference>
<keyword evidence="5" id="KW-1185">Reference proteome</keyword>
<keyword evidence="1" id="KW-0175">Coiled coil</keyword>
<evidence type="ECO:0000313" key="5">
    <source>
        <dbReference type="Proteomes" id="UP000003586"/>
    </source>
</evidence>
<sequence length="276" mass="30473">MLALPLVLFACNNGNEHEDKLAVDEQKTAAVAVSDSTTQGASPVSPGMATVPADADKKIIKDAEVKIETNNLVAYSQKIGNLTKKYGAYIAKEENTETDEEQEALLLIKVPVVYFEDLLNELPGTDAKQLERSITSEEVSGQIVDTKARLLTKKQTRDKYLEFLKQAKTTEDALKIQREVNDLQEEIESAESRLGYLANQTRYSTINLAVIAPKNGYSYNDKPGFGIKMINALANGASWCADIFIGLLSIWPLWLGGIGLGILIRRMQEHRKLKNG</sequence>
<evidence type="ECO:0000313" key="4">
    <source>
        <dbReference type="EMBL" id="AHF17404.1"/>
    </source>
</evidence>
<evidence type="ECO:0000256" key="2">
    <source>
        <dbReference type="SAM" id="Phobius"/>
    </source>
</evidence>
<keyword evidence="2" id="KW-1133">Transmembrane helix</keyword>
<name>W0F7G8_9BACT</name>